<sequence>MMKSTLYILACLLAASSGTQQKQNLDPSPAQADMFLQDREFMTHQLNCVVGSGSCDAIGNVLKDAVVEVLSNNCAKCTAKQQNTSNHVLSYVRQHYPTYYTTIQNMYAKPLPTRGG</sequence>
<dbReference type="EMBL" id="MF509604">
    <property type="protein sequence ID" value="AWC68024.1"/>
    <property type="molecule type" value="mRNA"/>
</dbReference>
<keyword evidence="1" id="KW-0732">Signal</keyword>
<reference evidence="2" key="1">
    <citation type="submission" date="2017-07" db="EMBL/GenBank/DDBJ databases">
        <authorList>
            <person name="Sun Z.S."/>
            <person name="Albrecht U."/>
            <person name="Echele G."/>
            <person name="Lee C.C."/>
        </authorList>
    </citation>
    <scope>NUCLEOTIDE SEQUENCE</scope>
</reference>
<gene>
    <name evidence="2" type="primary">CSP18</name>
</gene>
<dbReference type="InterPro" id="IPR036682">
    <property type="entry name" value="OS_D_A10/PebIII_sf"/>
</dbReference>
<dbReference type="PANTHER" id="PTHR11257">
    <property type="entry name" value="CHEMOSENSORY PROTEIN-RELATED"/>
    <property type="match status" value="1"/>
</dbReference>
<evidence type="ECO:0000256" key="1">
    <source>
        <dbReference type="SAM" id="SignalP"/>
    </source>
</evidence>
<accession>A0A343WH00</accession>
<feature type="signal peptide" evidence="1">
    <location>
        <begin position="1"/>
        <end position="21"/>
    </location>
</feature>
<dbReference type="AlphaFoldDB" id="A0A343WH00"/>
<proteinExistence type="evidence at transcript level"/>
<evidence type="ECO:0000313" key="2">
    <source>
        <dbReference type="EMBL" id="AWC68024.1"/>
    </source>
</evidence>
<organism evidence="2">
    <name type="scientific">Matsumurasca onukii</name>
    <name type="common">Tea green leafhopper</name>
    <name type="synonym">Empoasca onukii</name>
    <dbReference type="NCBI Taxonomy" id="2912585"/>
    <lineage>
        <taxon>Eukaryota</taxon>
        <taxon>Metazoa</taxon>
        <taxon>Ecdysozoa</taxon>
        <taxon>Arthropoda</taxon>
        <taxon>Hexapoda</taxon>
        <taxon>Insecta</taxon>
        <taxon>Pterygota</taxon>
        <taxon>Neoptera</taxon>
        <taxon>Paraneoptera</taxon>
        <taxon>Hemiptera</taxon>
        <taxon>Auchenorrhyncha</taxon>
        <taxon>Membracoidea</taxon>
        <taxon>Cicadellidae</taxon>
        <taxon>Typhlocybinae</taxon>
        <taxon>Empoascini</taxon>
        <taxon>Matsumurasca</taxon>
    </lineage>
</organism>
<name>A0A343WH00_MATON</name>
<protein>
    <submittedName>
        <fullName evidence="2">Chemosensory protein 18</fullName>
    </submittedName>
</protein>
<feature type="chain" id="PRO_5016557921" evidence="1">
    <location>
        <begin position="22"/>
        <end position="116"/>
    </location>
</feature>
<dbReference type="PANTHER" id="PTHR11257:SF11">
    <property type="entry name" value="CHEMOSENSORY PROTEIN 17"/>
    <property type="match status" value="1"/>
</dbReference>
<dbReference type="Pfam" id="PF03392">
    <property type="entry name" value="OS-D"/>
    <property type="match status" value="1"/>
</dbReference>
<dbReference type="SUPFAM" id="SSF100910">
    <property type="entry name" value="Chemosensory protein Csp2"/>
    <property type="match status" value="1"/>
</dbReference>
<dbReference type="InterPro" id="IPR005055">
    <property type="entry name" value="A10/PebIII"/>
</dbReference>
<dbReference type="Gene3D" id="1.10.2080.10">
    <property type="entry name" value="Insect odorant-binding protein A10/Ejaculatory bulb-specific protein 3"/>
    <property type="match status" value="1"/>
</dbReference>